<dbReference type="InterPro" id="IPR000182">
    <property type="entry name" value="GNAT_dom"/>
</dbReference>
<dbReference type="Proteomes" id="UP000239576">
    <property type="component" value="Unassembled WGS sequence"/>
</dbReference>
<reference evidence="3 4" key="2">
    <citation type="submission" date="2018-03" db="EMBL/GenBank/DDBJ databases">
        <title>The ancient ancestry and fast evolution of plastids.</title>
        <authorList>
            <person name="Moore K.R."/>
            <person name="Magnabosco C."/>
            <person name="Momper L."/>
            <person name="Gold D.A."/>
            <person name="Bosak T."/>
            <person name="Fournier G.P."/>
        </authorList>
    </citation>
    <scope>NUCLEOTIDE SEQUENCE [LARGE SCALE GENOMIC DNA]</scope>
    <source>
        <strain evidence="3 4">ULC18</strain>
    </source>
</reference>
<sequence>MQQDDVAIRLMQDDMQDYQLMAKWLTDEAVLEFYEGRDNPYPLARVLEAYRPKVLWQEDITPCLILYQTEAIGYLQYYPLTESDRQEYGDYDIGESITIYAVDLFIGESHDWNQGIGTKALSAALTYLFEHLQADKVLIDPHVSNARAIRCYEKCGFSKVKQLPAHELHEGKYRDCWLMVADRSHPAQ</sequence>
<evidence type="ECO:0000313" key="3">
    <source>
        <dbReference type="EMBL" id="PSB23586.1"/>
    </source>
</evidence>
<dbReference type="Pfam" id="PF13523">
    <property type="entry name" value="Acetyltransf_8"/>
    <property type="match status" value="1"/>
</dbReference>
<keyword evidence="4" id="KW-1185">Reference proteome</keyword>
<feature type="domain" description="N-acetyltransferase" evidence="2">
    <location>
        <begin position="20"/>
        <end position="184"/>
    </location>
</feature>
<dbReference type="OrthoDB" id="9798006at2"/>
<dbReference type="PANTHER" id="PTHR31438">
    <property type="entry name" value="LYSINE N-ACYLTRANSFERASE C17G9.06C-RELATED"/>
    <property type="match status" value="1"/>
</dbReference>
<protein>
    <submittedName>
        <fullName evidence="3">GNAT family N-acetyltransferase</fullName>
    </submittedName>
</protein>
<accession>A0A2T1DSU5</accession>
<gene>
    <name evidence="3" type="ORF">C7B82_30345</name>
</gene>
<keyword evidence="1" id="KW-0046">Antibiotic resistance</keyword>
<dbReference type="AlphaFoldDB" id="A0A2T1DSU5"/>
<evidence type="ECO:0000256" key="1">
    <source>
        <dbReference type="ARBA" id="ARBA00023251"/>
    </source>
</evidence>
<name>A0A2T1DSU5_9CYAN</name>
<dbReference type="RefSeq" id="WP_106261016.1">
    <property type="nucleotide sequence ID" value="NZ_CAWNSW010000141.1"/>
</dbReference>
<dbReference type="PROSITE" id="PS51186">
    <property type="entry name" value="GNAT"/>
    <property type="match status" value="1"/>
</dbReference>
<proteinExistence type="predicted"/>
<dbReference type="InterPro" id="IPR016181">
    <property type="entry name" value="Acyl_CoA_acyltransferase"/>
</dbReference>
<reference evidence="4" key="1">
    <citation type="submission" date="2018-02" db="EMBL/GenBank/DDBJ databases">
        <authorList>
            <person name="Moore K."/>
            <person name="Momper L."/>
        </authorList>
    </citation>
    <scope>NUCLEOTIDE SEQUENCE [LARGE SCALE GENOMIC DNA]</scope>
    <source>
        <strain evidence="4">ULC18</strain>
    </source>
</reference>
<evidence type="ECO:0000259" key="2">
    <source>
        <dbReference type="PROSITE" id="PS51186"/>
    </source>
</evidence>
<evidence type="ECO:0000313" key="4">
    <source>
        <dbReference type="Proteomes" id="UP000239576"/>
    </source>
</evidence>
<organism evidence="3 4">
    <name type="scientific">Stenomitos frigidus ULC18</name>
    <dbReference type="NCBI Taxonomy" id="2107698"/>
    <lineage>
        <taxon>Bacteria</taxon>
        <taxon>Bacillati</taxon>
        <taxon>Cyanobacteriota</taxon>
        <taxon>Cyanophyceae</taxon>
        <taxon>Leptolyngbyales</taxon>
        <taxon>Leptolyngbyaceae</taxon>
        <taxon>Stenomitos</taxon>
    </lineage>
</organism>
<dbReference type="GO" id="GO:0016410">
    <property type="term" value="F:N-acyltransferase activity"/>
    <property type="evidence" value="ECO:0007669"/>
    <property type="project" value="TreeGrafter"/>
</dbReference>
<dbReference type="Gene3D" id="3.40.630.30">
    <property type="match status" value="1"/>
</dbReference>
<dbReference type="PANTHER" id="PTHR31438:SF1">
    <property type="entry name" value="LYSINE N-ACYLTRANSFERASE C17G9.06C-RELATED"/>
    <property type="match status" value="1"/>
</dbReference>
<comment type="caution">
    <text evidence="3">The sequence shown here is derived from an EMBL/GenBank/DDBJ whole genome shotgun (WGS) entry which is preliminary data.</text>
</comment>
<dbReference type="EMBL" id="PVWK01000160">
    <property type="protein sequence ID" value="PSB23586.1"/>
    <property type="molecule type" value="Genomic_DNA"/>
</dbReference>
<keyword evidence="3" id="KW-0808">Transferase</keyword>
<dbReference type="GO" id="GO:0046677">
    <property type="term" value="P:response to antibiotic"/>
    <property type="evidence" value="ECO:0007669"/>
    <property type="project" value="UniProtKB-KW"/>
</dbReference>
<dbReference type="SUPFAM" id="SSF55729">
    <property type="entry name" value="Acyl-CoA N-acyltransferases (Nat)"/>
    <property type="match status" value="1"/>
</dbReference>